<name>A0A6A6PEI4_9PEZI</name>
<dbReference type="EMBL" id="MU001670">
    <property type="protein sequence ID" value="KAF2462424.1"/>
    <property type="molecule type" value="Genomic_DNA"/>
</dbReference>
<reference evidence="3" key="1">
    <citation type="journal article" date="2020" name="Stud. Mycol.">
        <title>101 Dothideomycetes genomes: a test case for predicting lifestyles and emergence of pathogens.</title>
        <authorList>
            <person name="Haridas S."/>
            <person name="Albert R."/>
            <person name="Binder M."/>
            <person name="Bloem J."/>
            <person name="Labutti K."/>
            <person name="Salamov A."/>
            <person name="Andreopoulos B."/>
            <person name="Baker S."/>
            <person name="Barry K."/>
            <person name="Bills G."/>
            <person name="Bluhm B."/>
            <person name="Cannon C."/>
            <person name="Castanera R."/>
            <person name="Culley D."/>
            <person name="Daum C."/>
            <person name="Ezra D."/>
            <person name="Gonzalez J."/>
            <person name="Henrissat B."/>
            <person name="Kuo A."/>
            <person name="Liang C."/>
            <person name="Lipzen A."/>
            <person name="Lutzoni F."/>
            <person name="Magnuson J."/>
            <person name="Mondo S."/>
            <person name="Nolan M."/>
            <person name="Ohm R."/>
            <person name="Pangilinan J."/>
            <person name="Park H.-J."/>
            <person name="Ramirez L."/>
            <person name="Alfaro M."/>
            <person name="Sun H."/>
            <person name="Tritt A."/>
            <person name="Yoshinaga Y."/>
            <person name="Zwiers L.-H."/>
            <person name="Turgeon B."/>
            <person name="Goodwin S."/>
            <person name="Spatafora J."/>
            <person name="Crous P."/>
            <person name="Grigoriev I."/>
        </authorList>
    </citation>
    <scope>NUCLEOTIDE SEQUENCE</scope>
    <source>
        <strain evidence="3">ATCC 16933</strain>
    </source>
</reference>
<feature type="chain" id="PRO_5025463975" description="Secreted protein" evidence="2">
    <location>
        <begin position="18"/>
        <end position="220"/>
    </location>
</feature>
<feature type="region of interest" description="Disordered" evidence="1">
    <location>
        <begin position="59"/>
        <end position="90"/>
    </location>
</feature>
<evidence type="ECO:0000256" key="1">
    <source>
        <dbReference type="SAM" id="MobiDB-lite"/>
    </source>
</evidence>
<dbReference type="AlphaFoldDB" id="A0A6A6PEI4"/>
<feature type="compositionally biased region" description="Low complexity" evidence="1">
    <location>
        <begin position="80"/>
        <end position="90"/>
    </location>
</feature>
<proteinExistence type="predicted"/>
<dbReference type="Proteomes" id="UP000799766">
    <property type="component" value="Unassembled WGS sequence"/>
</dbReference>
<feature type="signal peptide" evidence="2">
    <location>
        <begin position="1"/>
        <end position="17"/>
    </location>
</feature>
<keyword evidence="2" id="KW-0732">Signal</keyword>
<organism evidence="3 4">
    <name type="scientific">Lineolata rhizophorae</name>
    <dbReference type="NCBI Taxonomy" id="578093"/>
    <lineage>
        <taxon>Eukaryota</taxon>
        <taxon>Fungi</taxon>
        <taxon>Dikarya</taxon>
        <taxon>Ascomycota</taxon>
        <taxon>Pezizomycotina</taxon>
        <taxon>Dothideomycetes</taxon>
        <taxon>Dothideomycetes incertae sedis</taxon>
        <taxon>Lineolatales</taxon>
        <taxon>Lineolataceae</taxon>
        <taxon>Lineolata</taxon>
    </lineage>
</organism>
<gene>
    <name evidence="3" type="ORF">BDY21DRAFT_331379</name>
</gene>
<keyword evidence="4" id="KW-1185">Reference proteome</keyword>
<sequence length="220" mass="23841">MLFLLLLLFLWLRSTLDRRFSPLLLPKLLIVIFQGDLLPRVGAAVGRARVALRLDHGRRGGRGRRSYSSSSTTDADSPCTSSSGSGADTDTSNTRLAALTLAPLALLVHLRLELEHGLARRTVEERHVLALLLVRVEGGVAAPSLGVVVGVEPEPVVAGDAHDVGRGRDVAVDALEDAVELLELVLVFWGQRSRRIGTARRWCARRHSRPEVGSGRVGGW</sequence>
<evidence type="ECO:0008006" key="5">
    <source>
        <dbReference type="Google" id="ProtNLM"/>
    </source>
</evidence>
<evidence type="ECO:0000313" key="3">
    <source>
        <dbReference type="EMBL" id="KAF2462424.1"/>
    </source>
</evidence>
<accession>A0A6A6PEI4</accession>
<evidence type="ECO:0000313" key="4">
    <source>
        <dbReference type="Proteomes" id="UP000799766"/>
    </source>
</evidence>
<evidence type="ECO:0000256" key="2">
    <source>
        <dbReference type="SAM" id="SignalP"/>
    </source>
</evidence>
<protein>
    <recommendedName>
        <fullName evidence="5">Secreted protein</fullName>
    </recommendedName>
</protein>